<dbReference type="Pfam" id="PF14543">
    <property type="entry name" value="TAXi_N"/>
    <property type="match status" value="1"/>
</dbReference>
<evidence type="ECO:0000256" key="5">
    <source>
        <dbReference type="ARBA" id="ARBA00022801"/>
    </source>
</evidence>
<keyword evidence="5 7" id="KW-0378">Hydrolase</keyword>
<comment type="caution">
    <text evidence="9">The sequence shown here is derived from an EMBL/GenBank/DDBJ whole genome shotgun (WGS) entry which is preliminary data.</text>
</comment>
<dbReference type="EMBL" id="JBJQOH010000002">
    <property type="protein sequence ID" value="KAL3697865.1"/>
    <property type="molecule type" value="Genomic_DNA"/>
</dbReference>
<dbReference type="InterPro" id="IPR001461">
    <property type="entry name" value="Aspartic_peptidase_A1"/>
</dbReference>
<comment type="similarity">
    <text evidence="1 7">Belongs to the peptidase A1 family.</text>
</comment>
<evidence type="ECO:0000259" key="8">
    <source>
        <dbReference type="PROSITE" id="PS51767"/>
    </source>
</evidence>
<dbReference type="PANTHER" id="PTHR47967:SF128">
    <property type="entry name" value="ASPARTIC PROTEINASE CDR1-LIKE"/>
    <property type="match status" value="1"/>
</dbReference>
<dbReference type="PROSITE" id="PS51767">
    <property type="entry name" value="PEPTIDASE_A1"/>
    <property type="match status" value="1"/>
</dbReference>
<name>A0ABD3I675_9MARC</name>
<evidence type="ECO:0000313" key="10">
    <source>
        <dbReference type="Proteomes" id="UP001633002"/>
    </source>
</evidence>
<dbReference type="InterPro" id="IPR001969">
    <property type="entry name" value="Aspartic_peptidase_AS"/>
</dbReference>
<keyword evidence="2 7" id="KW-0645">Protease</keyword>
<dbReference type="GO" id="GO:0006508">
    <property type="term" value="P:proteolysis"/>
    <property type="evidence" value="ECO:0007669"/>
    <property type="project" value="UniProtKB-KW"/>
</dbReference>
<organism evidence="9 10">
    <name type="scientific">Riccia sorocarpa</name>
    <dbReference type="NCBI Taxonomy" id="122646"/>
    <lineage>
        <taxon>Eukaryota</taxon>
        <taxon>Viridiplantae</taxon>
        <taxon>Streptophyta</taxon>
        <taxon>Embryophyta</taxon>
        <taxon>Marchantiophyta</taxon>
        <taxon>Marchantiopsida</taxon>
        <taxon>Marchantiidae</taxon>
        <taxon>Marchantiales</taxon>
        <taxon>Ricciaceae</taxon>
        <taxon>Riccia</taxon>
    </lineage>
</organism>
<feature type="domain" description="Peptidase A1" evidence="8">
    <location>
        <begin position="239"/>
        <end position="584"/>
    </location>
</feature>
<dbReference type="InterPro" id="IPR032799">
    <property type="entry name" value="TAXi_C"/>
</dbReference>
<gene>
    <name evidence="9" type="ORF">R1sor_011941</name>
</gene>
<evidence type="ECO:0000256" key="3">
    <source>
        <dbReference type="ARBA" id="ARBA00022729"/>
    </source>
</evidence>
<proteinExistence type="inferred from homology"/>
<dbReference type="InterPro" id="IPR033121">
    <property type="entry name" value="PEPTIDASE_A1"/>
</dbReference>
<dbReference type="Gene3D" id="2.40.70.10">
    <property type="entry name" value="Acid Proteases"/>
    <property type="match status" value="2"/>
</dbReference>
<feature type="active site" evidence="6">
    <location>
        <position position="470"/>
    </location>
</feature>
<dbReference type="PROSITE" id="PS00141">
    <property type="entry name" value="ASP_PROTEASE"/>
    <property type="match status" value="2"/>
</dbReference>
<dbReference type="PANTHER" id="PTHR47967">
    <property type="entry name" value="OS07G0603500 PROTEIN-RELATED"/>
    <property type="match status" value="1"/>
</dbReference>
<evidence type="ECO:0000256" key="1">
    <source>
        <dbReference type="ARBA" id="ARBA00007447"/>
    </source>
</evidence>
<reference evidence="9 10" key="1">
    <citation type="submission" date="2024-09" db="EMBL/GenBank/DDBJ databases">
        <title>Chromosome-scale assembly of Riccia sorocarpa.</title>
        <authorList>
            <person name="Paukszto L."/>
        </authorList>
    </citation>
    <scope>NUCLEOTIDE SEQUENCE [LARGE SCALE GENOMIC DNA]</scope>
    <source>
        <strain evidence="9">LP-2024</strain>
        <tissue evidence="9">Aerial parts of the thallus</tissue>
    </source>
</reference>
<dbReference type="GO" id="GO:0004190">
    <property type="term" value="F:aspartic-type endopeptidase activity"/>
    <property type="evidence" value="ECO:0007669"/>
    <property type="project" value="UniProtKB-KW"/>
</dbReference>
<dbReference type="AlphaFoldDB" id="A0ABD3I675"/>
<evidence type="ECO:0000256" key="6">
    <source>
        <dbReference type="PIRSR" id="PIRSR601461-1"/>
    </source>
</evidence>
<evidence type="ECO:0000313" key="9">
    <source>
        <dbReference type="EMBL" id="KAL3697865.1"/>
    </source>
</evidence>
<dbReference type="SUPFAM" id="SSF50630">
    <property type="entry name" value="Acid proteases"/>
    <property type="match status" value="1"/>
</dbReference>
<evidence type="ECO:0000256" key="4">
    <source>
        <dbReference type="ARBA" id="ARBA00022750"/>
    </source>
</evidence>
<dbReference type="InterPro" id="IPR021109">
    <property type="entry name" value="Peptidase_aspartic_dom_sf"/>
</dbReference>
<dbReference type="FunFam" id="2.40.70.10:FF:000016">
    <property type="entry name" value="Probable aspartic protease At2g35615"/>
    <property type="match status" value="1"/>
</dbReference>
<evidence type="ECO:0000256" key="2">
    <source>
        <dbReference type="ARBA" id="ARBA00022670"/>
    </source>
</evidence>
<accession>A0ABD3I675</accession>
<dbReference type="Proteomes" id="UP001633002">
    <property type="component" value="Unassembled WGS sequence"/>
</dbReference>
<dbReference type="Pfam" id="PF14541">
    <property type="entry name" value="TAXi_C"/>
    <property type="match status" value="1"/>
</dbReference>
<feature type="active site" evidence="6">
    <location>
        <position position="257"/>
    </location>
</feature>
<keyword evidence="4 7" id="KW-0064">Aspartyl protease</keyword>
<dbReference type="PRINTS" id="PR00792">
    <property type="entry name" value="PEPSIN"/>
</dbReference>
<dbReference type="InterPro" id="IPR032861">
    <property type="entry name" value="TAXi_N"/>
</dbReference>
<protein>
    <recommendedName>
        <fullName evidence="8">Peptidase A1 domain-containing protein</fullName>
    </recommendedName>
</protein>
<keyword evidence="10" id="KW-1185">Reference proteome</keyword>
<dbReference type="InterPro" id="IPR051708">
    <property type="entry name" value="Plant_Aspart_Prot_A1"/>
</dbReference>
<evidence type="ECO:0000256" key="7">
    <source>
        <dbReference type="RuleBase" id="RU000454"/>
    </source>
</evidence>
<keyword evidence="3" id="KW-0732">Signal</keyword>
<sequence>MGSEFIITIMRKHTKVIQNLLAPTGWRADGIHSVSGLILRKEGRTKAARRGSSVNLQPAVSWTLLPVGQGSVKMLIILGARNTATHSNHNKKGEGTQVGDDGKDEGYISCAERMFLEAPVLWFEKIRMTELLNMNSKVLLLMVATSVLLLATPSWCSITGMFVDLKHIDHHPDSPLHEPDSTFTERIANAVKRSNLRVAGLKKVIAGGVTPRGVDFDPSLEIASKGSYESPLSASPGSYIMEISLGTPPQKRTAIADTGSDLVWLQCAPCTACYQQPDPYFDPKKSSTYKRIRYYTDLCGELPTKSYDGGYCKYRYGYGDQSTTQGDFAQETLTLTALDGSRQTFPNFAFGCGHKNQGTFSGTDGLVGLGRGDISFNEQIGSLIGSKFSYCLVELSSSATQTSPLIFGDAAVSTASKLNLQYTPLIRNPSADTFYYVKLNGLKVNGQAVTGIPAGAFNLNRLGSGGVILDSGTTLTYLIQSAYNPFLTKIKSAVKYPQVDSSQIGLDFCFDLSGVASPILPSITLQFQGVDLLLPPNNVFLQVDDAGTTCLAFAGTSDFTIVGNIQQQNTYLLYDIANERVGFAPVDSCANIQPVTSASTRRDEL</sequence>